<dbReference type="AlphaFoldDB" id="A0A0W8FQX7"/>
<feature type="transmembrane region" description="Helical" evidence="7">
    <location>
        <begin position="44"/>
        <end position="62"/>
    </location>
</feature>
<dbReference type="GO" id="GO:1901137">
    <property type="term" value="P:carbohydrate derivative biosynthetic process"/>
    <property type="evidence" value="ECO:0007669"/>
    <property type="project" value="UniProtKB-ARBA"/>
</dbReference>
<dbReference type="InterPro" id="IPR004960">
    <property type="entry name" value="LipA_acyltrans"/>
</dbReference>
<evidence type="ECO:0000256" key="6">
    <source>
        <dbReference type="ARBA" id="ARBA00023315"/>
    </source>
</evidence>
<keyword evidence="5 7" id="KW-0472">Membrane</keyword>
<dbReference type="PANTHER" id="PTHR30606">
    <property type="entry name" value="LIPID A BIOSYNTHESIS LAUROYL ACYLTRANSFERASE"/>
    <property type="match status" value="1"/>
</dbReference>
<evidence type="ECO:0000256" key="5">
    <source>
        <dbReference type="ARBA" id="ARBA00023136"/>
    </source>
</evidence>
<keyword evidence="4 8" id="KW-0808">Transferase</keyword>
<keyword evidence="6 8" id="KW-0012">Acyltransferase</keyword>
<keyword evidence="3" id="KW-0997">Cell inner membrane</keyword>
<protein>
    <submittedName>
        <fullName evidence="8">Lysophospholipid acyltransferase</fullName>
    </submittedName>
</protein>
<dbReference type="EMBL" id="LNQE01000914">
    <property type="protein sequence ID" value="KUG23243.1"/>
    <property type="molecule type" value="Genomic_DNA"/>
</dbReference>
<dbReference type="CDD" id="cd07984">
    <property type="entry name" value="LPLAT_LABLAT-like"/>
    <property type="match status" value="1"/>
</dbReference>
<dbReference type="Pfam" id="PF03279">
    <property type="entry name" value="Lip_A_acyltrans"/>
    <property type="match status" value="1"/>
</dbReference>
<evidence type="ECO:0000256" key="2">
    <source>
        <dbReference type="ARBA" id="ARBA00022475"/>
    </source>
</evidence>
<sequence>MKSSVCGTGKTKKKIATAAESRFAMTNKMKKLSYKIFFYLTRRLGLWFFRVFSWFVATGYYFLFPVRVANSFGFYRALFPAHGFFYHLWCAWKQYHKFTDVYIHRFIRFDEEAIEYVREGWEYLEEAVQKKTGAILLMSHIGNWELAAQTLNKKGLPIMLYLGAKHKEQMEHIQKESLAKSGVRVVVTTEEEKSPYALIEGINFLREGGIVSMTGDRLWGNQSYETVNFLEYEARLPNTPHLFALMTGAPLMTFFVYEEKFGKYHIKVSKGRKVVAASRAERKKAAQESAQAYADDLADFARQHPFEWHHFEPFLGKKIG</sequence>
<dbReference type="GO" id="GO:0005886">
    <property type="term" value="C:plasma membrane"/>
    <property type="evidence" value="ECO:0007669"/>
    <property type="project" value="UniProtKB-SubCell"/>
</dbReference>
<reference evidence="8" key="1">
    <citation type="journal article" date="2015" name="Proc. Natl. Acad. Sci. U.S.A.">
        <title>Networks of energetic and metabolic interactions define dynamics in microbial communities.</title>
        <authorList>
            <person name="Embree M."/>
            <person name="Liu J.K."/>
            <person name="Al-Bassam M.M."/>
            <person name="Zengler K."/>
        </authorList>
    </citation>
    <scope>NUCLEOTIDE SEQUENCE</scope>
</reference>
<evidence type="ECO:0000256" key="3">
    <source>
        <dbReference type="ARBA" id="ARBA00022519"/>
    </source>
</evidence>
<organism evidence="8">
    <name type="scientific">hydrocarbon metagenome</name>
    <dbReference type="NCBI Taxonomy" id="938273"/>
    <lineage>
        <taxon>unclassified sequences</taxon>
        <taxon>metagenomes</taxon>
        <taxon>ecological metagenomes</taxon>
    </lineage>
</organism>
<evidence type="ECO:0000313" key="8">
    <source>
        <dbReference type="EMBL" id="KUG23243.1"/>
    </source>
</evidence>
<dbReference type="GO" id="GO:0008610">
    <property type="term" value="P:lipid biosynthetic process"/>
    <property type="evidence" value="ECO:0007669"/>
    <property type="project" value="UniProtKB-ARBA"/>
</dbReference>
<evidence type="ECO:0000256" key="1">
    <source>
        <dbReference type="ARBA" id="ARBA00004533"/>
    </source>
</evidence>
<keyword evidence="2" id="KW-1003">Cell membrane</keyword>
<keyword evidence="7" id="KW-1133">Transmembrane helix</keyword>
<evidence type="ECO:0000256" key="4">
    <source>
        <dbReference type="ARBA" id="ARBA00022679"/>
    </source>
</evidence>
<comment type="caution">
    <text evidence="8">The sequence shown here is derived from an EMBL/GenBank/DDBJ whole genome shotgun (WGS) entry which is preliminary data.</text>
</comment>
<proteinExistence type="predicted"/>
<dbReference type="PANTHER" id="PTHR30606:SF10">
    <property type="entry name" value="PHOSPHATIDYLINOSITOL MANNOSIDE ACYLTRANSFERASE"/>
    <property type="match status" value="1"/>
</dbReference>
<keyword evidence="7" id="KW-0812">Transmembrane</keyword>
<evidence type="ECO:0000256" key="7">
    <source>
        <dbReference type="SAM" id="Phobius"/>
    </source>
</evidence>
<gene>
    <name evidence="8" type="ORF">ASZ90_006904</name>
</gene>
<accession>A0A0W8FQX7</accession>
<comment type="subcellular location">
    <subcellularLocation>
        <location evidence="1">Cell inner membrane</location>
    </subcellularLocation>
</comment>
<dbReference type="GO" id="GO:0016746">
    <property type="term" value="F:acyltransferase activity"/>
    <property type="evidence" value="ECO:0007669"/>
    <property type="project" value="UniProtKB-KW"/>
</dbReference>
<name>A0A0W8FQX7_9ZZZZ</name>